<dbReference type="Gene3D" id="3.40.50.300">
    <property type="entry name" value="P-loop containing nucleotide triphosphate hydrolases"/>
    <property type="match status" value="1"/>
</dbReference>
<dbReference type="PROSITE" id="PS51194">
    <property type="entry name" value="HELICASE_CTER"/>
    <property type="match status" value="1"/>
</dbReference>
<feature type="region of interest" description="Disordered" evidence="1">
    <location>
        <begin position="1"/>
        <end position="26"/>
    </location>
</feature>
<keyword evidence="3" id="KW-0547">Nucleotide-binding</keyword>
<evidence type="ECO:0000259" key="2">
    <source>
        <dbReference type="PROSITE" id="PS51194"/>
    </source>
</evidence>
<reference evidence="3 4" key="1">
    <citation type="submission" date="2016-07" db="EMBL/GenBank/DDBJ databases">
        <title>Draft genome sequence of Prauserella sp. YIM 121212, isolated from alkaline soil.</title>
        <authorList>
            <person name="Ruckert C."/>
            <person name="Albersmeier A."/>
            <person name="Jiang C.-L."/>
            <person name="Jiang Y."/>
            <person name="Kalinowski J."/>
            <person name="Schneider O."/>
            <person name="Winkler A."/>
            <person name="Zotchev S.B."/>
        </authorList>
    </citation>
    <scope>NUCLEOTIDE SEQUENCE [LARGE SCALE GENOMIC DNA]</scope>
    <source>
        <strain evidence="3 4">YIM 121212</strain>
    </source>
</reference>
<name>A0A318LDQ1_9PSEU</name>
<keyword evidence="3" id="KW-0378">Hydrolase</keyword>
<evidence type="ECO:0000313" key="3">
    <source>
        <dbReference type="EMBL" id="PXY20014.1"/>
    </source>
</evidence>
<accession>A0A318LDQ1</accession>
<dbReference type="GO" id="GO:0004386">
    <property type="term" value="F:helicase activity"/>
    <property type="evidence" value="ECO:0007669"/>
    <property type="project" value="UniProtKB-KW"/>
</dbReference>
<proteinExistence type="predicted"/>
<dbReference type="InterPro" id="IPR001650">
    <property type="entry name" value="Helicase_C-like"/>
</dbReference>
<evidence type="ECO:0000313" key="4">
    <source>
        <dbReference type="Proteomes" id="UP000247892"/>
    </source>
</evidence>
<dbReference type="SMART" id="SM00490">
    <property type="entry name" value="HELICc"/>
    <property type="match status" value="1"/>
</dbReference>
<gene>
    <name evidence="3" type="ORF">BA062_34050</name>
</gene>
<evidence type="ECO:0000256" key="1">
    <source>
        <dbReference type="SAM" id="MobiDB-lite"/>
    </source>
</evidence>
<keyword evidence="3" id="KW-0347">Helicase</keyword>
<dbReference type="Proteomes" id="UP000247892">
    <property type="component" value="Unassembled WGS sequence"/>
</dbReference>
<feature type="compositionally biased region" description="Polar residues" evidence="1">
    <location>
        <begin position="16"/>
        <end position="26"/>
    </location>
</feature>
<dbReference type="SUPFAM" id="SSF52540">
    <property type="entry name" value="P-loop containing nucleoside triphosphate hydrolases"/>
    <property type="match status" value="1"/>
</dbReference>
<keyword evidence="4" id="KW-1185">Reference proteome</keyword>
<sequence length="1034" mass="114815">MIRSSTEPASLWRGSKQVNGTNTQSPEQACQAFVGWLDRRVVAAGRGDGLDRLEVAPSGTFWLGRLACEDEVQKAAGDERSEGLDPCAIGIRLRPANPPSWSMTVIVRARGWVKDGRDGPEPDKRWWRTGLVEEKVPVSVGANGGSFGSAQLAAAFAAVGAQGLTAEIRVDVEDWHQQTELVVQLVNTSPQRGLTDSHLYETEIEISGLATVPFQMESLPDSFRYDRAVPAYGVNVGVDVVAPGVFRSTDTVTVQTRRPIYWDDTYAKPDLSFTTLARDPLPQLAKLVDALAEYDEAHWSPAVLDARQDAEGWTDAMRAEADTSAQAVFAELDRLRTGLALLESTPTLLRAFRLMNEAIGDSTRGKYPDWRPFQVGFLLSSVRFLAEPADEAKYVDTVWFATGGGKTETYLGLLLTAAFYDRLTGKTMGVTAWSRFPLRLLSLQQTQRFADSLASAEVVRQDHEVGGAPFSLGFLVGQAGTPNKIVPTATAKHDDVSPDSPGMPDKYQVLLRCPFCRDENLRMRFNRQVWTLEHWCTNKSCRYGSRPLPVYVVDQEVFRFLPTVVVGTLDKAASIGLQQAMRGLVGPPRRFCSEKWHGFTYAERAKTPNGCLVPNCQGSSRELPMDAKRFAPTLRLQDELHLLRDSLGAVDAHYESLLDHLQYETTRSRAKIVASSATLTGYERQVDVLYQREGRVFPQPGPRAGESFWTVPTDQPLRRFVAVAPRGVTLEHVSDRTLDTLQRCVRELIKEPVRVCAEAGVDPDHAEMLVSQYGTNVVYGSTLYDVEAAGRSLGSNNTVDGINVEQLTGQTEFDEVRAILERLEKPEDDFLERVHVVAASSMLSHGVDVERLNTMVMLGLPLTTAEFIQTTARVGRTRPGLVYVLHKIGRERDAQTFRHFGPYVRQGDRFVDPIPITRRSRRVLDLTIAGAVAARTLMIREPASKQRLSTPEKLRDYLRIIGLTPQEEADVVAAVFGLDGAEDSLHQQQILDWLKEWFVDLEDPTMKTNFIGEIGPNPPMRSLRDVEATAPIHD</sequence>
<feature type="domain" description="Helicase C-terminal" evidence="2">
    <location>
        <begin position="765"/>
        <end position="922"/>
    </location>
</feature>
<dbReference type="InterPro" id="IPR027417">
    <property type="entry name" value="P-loop_NTPase"/>
</dbReference>
<comment type="caution">
    <text evidence="3">The sequence shown here is derived from an EMBL/GenBank/DDBJ whole genome shotgun (WGS) entry which is preliminary data.</text>
</comment>
<keyword evidence="3" id="KW-0067">ATP-binding</keyword>
<dbReference type="Pfam" id="PF00271">
    <property type="entry name" value="Helicase_C"/>
    <property type="match status" value="1"/>
</dbReference>
<organism evidence="3 4">
    <name type="scientific">Prauserella flavalba</name>
    <dbReference type="NCBI Taxonomy" id="1477506"/>
    <lineage>
        <taxon>Bacteria</taxon>
        <taxon>Bacillati</taxon>
        <taxon>Actinomycetota</taxon>
        <taxon>Actinomycetes</taxon>
        <taxon>Pseudonocardiales</taxon>
        <taxon>Pseudonocardiaceae</taxon>
        <taxon>Prauserella</taxon>
    </lineage>
</organism>
<dbReference type="CDD" id="cd18785">
    <property type="entry name" value="SF2_C"/>
    <property type="match status" value="1"/>
</dbReference>
<protein>
    <submittedName>
        <fullName evidence="3">Helicase</fullName>
    </submittedName>
</protein>
<dbReference type="EMBL" id="MASU01000018">
    <property type="protein sequence ID" value="PXY20014.1"/>
    <property type="molecule type" value="Genomic_DNA"/>
</dbReference>
<dbReference type="AlphaFoldDB" id="A0A318LDQ1"/>